<dbReference type="SUPFAM" id="SSF51430">
    <property type="entry name" value="NAD(P)-linked oxidoreductase"/>
    <property type="match status" value="1"/>
</dbReference>
<comment type="caution">
    <text evidence="1">The sequence shown here is derived from an EMBL/GenBank/DDBJ whole genome shotgun (WGS) entry which is preliminary data.</text>
</comment>
<accession>A0A251XN38</accession>
<evidence type="ECO:0000313" key="1">
    <source>
        <dbReference type="EMBL" id="OUE04871.1"/>
    </source>
</evidence>
<gene>
    <name evidence="1" type="ORF">CMMCAS07_07975</name>
</gene>
<dbReference type="AlphaFoldDB" id="A0A251XN38"/>
<dbReference type="Proteomes" id="UP000195062">
    <property type="component" value="Unassembled WGS sequence"/>
</dbReference>
<dbReference type="InterPro" id="IPR036812">
    <property type="entry name" value="NAD(P)_OxRdtase_dom_sf"/>
</dbReference>
<proteinExistence type="predicted"/>
<protein>
    <recommendedName>
        <fullName evidence="3">Aldo/keto reductase family protein</fullName>
    </recommendedName>
</protein>
<name>A0A251XN38_CLAMM</name>
<sequence length="50" mass="4999">MLRHPGITSALIGASSVEQLEQNVAAAGAAPLTDDELAAIEPLAVDGTGR</sequence>
<keyword evidence="2" id="KW-1185">Reference proteome</keyword>
<organism evidence="1 2">
    <name type="scientific">Clavibacter michiganensis subsp. michiganensis</name>
    <dbReference type="NCBI Taxonomy" id="33013"/>
    <lineage>
        <taxon>Bacteria</taxon>
        <taxon>Bacillati</taxon>
        <taxon>Actinomycetota</taxon>
        <taxon>Actinomycetes</taxon>
        <taxon>Micrococcales</taxon>
        <taxon>Microbacteriaceae</taxon>
        <taxon>Clavibacter</taxon>
    </lineage>
</organism>
<evidence type="ECO:0000313" key="2">
    <source>
        <dbReference type="Proteomes" id="UP000195062"/>
    </source>
</evidence>
<dbReference type="Gene3D" id="3.20.20.100">
    <property type="entry name" value="NADP-dependent oxidoreductase domain"/>
    <property type="match status" value="1"/>
</dbReference>
<dbReference type="EMBL" id="MDHH01000001">
    <property type="protein sequence ID" value="OUE04871.1"/>
    <property type="molecule type" value="Genomic_DNA"/>
</dbReference>
<reference evidence="1 2" key="1">
    <citation type="submission" date="2016-08" db="EMBL/GenBank/DDBJ databases">
        <title>Genome sequence of Clavibacter michiganensis subsp. michiganensis strain CASJ007.</title>
        <authorList>
            <person name="Thapa S.P."/>
            <person name="Coaker G."/>
        </authorList>
    </citation>
    <scope>NUCLEOTIDE SEQUENCE [LARGE SCALE GENOMIC DNA]</scope>
    <source>
        <strain evidence="1">CASJ007</strain>
    </source>
</reference>
<evidence type="ECO:0008006" key="3">
    <source>
        <dbReference type="Google" id="ProtNLM"/>
    </source>
</evidence>